<keyword evidence="15 17" id="KW-0472">Membrane</keyword>
<feature type="transmembrane region" description="Helical" evidence="17">
    <location>
        <begin position="49"/>
        <end position="72"/>
    </location>
</feature>
<evidence type="ECO:0000259" key="18">
    <source>
        <dbReference type="Pfam" id="PF00361"/>
    </source>
</evidence>
<keyword evidence="8" id="KW-0999">Mitochondrion inner membrane</keyword>
<feature type="transmembrane region" description="Helical" evidence="17">
    <location>
        <begin position="207"/>
        <end position="227"/>
    </location>
</feature>
<feature type="domain" description="NADH-Ubiquinone oxidoreductase (complex I) chain 5 N-terminal" evidence="19">
    <location>
        <begin position="39"/>
        <end position="79"/>
    </location>
</feature>
<evidence type="ECO:0000256" key="6">
    <source>
        <dbReference type="ARBA" id="ARBA00022660"/>
    </source>
</evidence>
<evidence type="ECO:0000256" key="10">
    <source>
        <dbReference type="ARBA" id="ARBA00022982"/>
    </source>
</evidence>
<evidence type="ECO:0000256" key="13">
    <source>
        <dbReference type="ARBA" id="ARBA00023075"/>
    </source>
</evidence>
<feature type="transmembrane region" description="Helical" evidence="17">
    <location>
        <begin position="262"/>
        <end position="280"/>
    </location>
</feature>
<geneLocation type="mitochondrion" evidence="21"/>
<reference evidence="21" key="1">
    <citation type="journal article" date="2019" name="Ticks Tick Borne Dis.">
        <title>Argasid and ixodid systematics: Implications for soft tick evolution and systematics, with a new argasid species list.</title>
        <authorList>
            <person name="Mans B.J."/>
            <person name="Featherston J."/>
            <person name="Kvas M."/>
            <person name="Pillay K.A."/>
            <person name="de Klerk D.G."/>
            <person name="Pienaar R."/>
            <person name="de Castro M.H."/>
            <person name="Schwan T.G."/>
            <person name="Lopez J.E."/>
            <person name="Teel P."/>
            <person name="Perez de Leon A.A."/>
            <person name="Sonenshine D.E."/>
            <person name="Egekwu N.I."/>
            <person name="Bakkes D.K."/>
            <person name="Heyne H."/>
            <person name="Kanduma E.G."/>
            <person name="Nyangiwe N."/>
            <person name="Bouattour A."/>
            <person name="Latif A.A."/>
        </authorList>
    </citation>
    <scope>NUCLEOTIDE SEQUENCE</scope>
</reference>
<organism evidence="21">
    <name type="scientific">Ornithodoros tholozani</name>
    <dbReference type="NCBI Taxonomy" id="554291"/>
    <lineage>
        <taxon>Eukaryota</taxon>
        <taxon>Metazoa</taxon>
        <taxon>Ecdysozoa</taxon>
        <taxon>Arthropoda</taxon>
        <taxon>Chelicerata</taxon>
        <taxon>Arachnida</taxon>
        <taxon>Acari</taxon>
        <taxon>Parasitiformes</taxon>
        <taxon>Ixodida</taxon>
        <taxon>Ixodoidea</taxon>
        <taxon>Argasidae</taxon>
        <taxon>Ornithodorinae</taxon>
        <taxon>Ornithodoros</taxon>
    </lineage>
</organism>
<name>A0A3G2JZY5_9ACAR</name>
<feature type="transmembrane region" description="Helical" evidence="17">
    <location>
        <begin position="7"/>
        <end position="37"/>
    </location>
</feature>
<evidence type="ECO:0000256" key="2">
    <source>
        <dbReference type="ARBA" id="ARBA00004448"/>
    </source>
</evidence>
<dbReference type="InterPro" id="IPR001516">
    <property type="entry name" value="Proton_antipo_N"/>
</dbReference>
<evidence type="ECO:0000313" key="21">
    <source>
        <dbReference type="EMBL" id="AYN50605.1"/>
    </source>
</evidence>
<evidence type="ECO:0000256" key="11">
    <source>
        <dbReference type="ARBA" id="ARBA00022989"/>
    </source>
</evidence>
<evidence type="ECO:0000256" key="15">
    <source>
        <dbReference type="ARBA" id="ARBA00023136"/>
    </source>
</evidence>
<dbReference type="Pfam" id="PF00361">
    <property type="entry name" value="Proton_antipo_M"/>
    <property type="match status" value="1"/>
</dbReference>
<feature type="transmembrane region" description="Helical" evidence="17">
    <location>
        <begin position="107"/>
        <end position="126"/>
    </location>
</feature>
<evidence type="ECO:0000256" key="16">
    <source>
        <dbReference type="ARBA" id="ARBA00049551"/>
    </source>
</evidence>
<protein>
    <recommendedName>
        <fullName evidence="4 17">NADH-ubiquinone oxidoreductase chain 5</fullName>
        <ecNumber evidence="3 17">7.1.1.2</ecNumber>
    </recommendedName>
</protein>
<evidence type="ECO:0000256" key="12">
    <source>
        <dbReference type="ARBA" id="ARBA00023027"/>
    </source>
</evidence>
<dbReference type="AlphaFoldDB" id="A0A3G2JZY5"/>
<keyword evidence="7 17" id="KW-0812">Transmembrane</keyword>
<evidence type="ECO:0000259" key="19">
    <source>
        <dbReference type="Pfam" id="PF00662"/>
    </source>
</evidence>
<keyword evidence="12 17" id="KW-0520">NAD</keyword>
<dbReference type="PANTHER" id="PTHR42829:SF2">
    <property type="entry name" value="NADH-UBIQUINONE OXIDOREDUCTASE CHAIN 5"/>
    <property type="match status" value="1"/>
</dbReference>
<keyword evidence="14 17" id="KW-0496">Mitochondrion</keyword>
<dbReference type="InterPro" id="IPR003945">
    <property type="entry name" value="NU5C-like"/>
</dbReference>
<evidence type="ECO:0000256" key="17">
    <source>
        <dbReference type="RuleBase" id="RU003404"/>
    </source>
</evidence>
<feature type="transmembrane region" description="Helical" evidence="17">
    <location>
        <begin position="367"/>
        <end position="385"/>
    </location>
</feature>
<dbReference type="PANTHER" id="PTHR42829">
    <property type="entry name" value="NADH-UBIQUINONE OXIDOREDUCTASE CHAIN 5"/>
    <property type="match status" value="1"/>
</dbReference>
<dbReference type="PRINTS" id="PR01434">
    <property type="entry name" value="NADHDHGNASE5"/>
</dbReference>
<dbReference type="GO" id="GO:0003954">
    <property type="term" value="F:NADH dehydrogenase activity"/>
    <property type="evidence" value="ECO:0007669"/>
    <property type="project" value="TreeGrafter"/>
</dbReference>
<feature type="transmembrane region" description="Helical" evidence="17">
    <location>
        <begin position="233"/>
        <end position="255"/>
    </location>
</feature>
<keyword evidence="11 17" id="KW-1133">Transmembrane helix</keyword>
<evidence type="ECO:0000256" key="5">
    <source>
        <dbReference type="ARBA" id="ARBA00022448"/>
    </source>
</evidence>
<dbReference type="EC" id="7.1.1.2" evidence="3 17"/>
<dbReference type="GO" id="GO:0005743">
    <property type="term" value="C:mitochondrial inner membrane"/>
    <property type="evidence" value="ECO:0007669"/>
    <property type="project" value="UniProtKB-SubCell"/>
</dbReference>
<dbReference type="GO" id="GO:0042773">
    <property type="term" value="P:ATP synthesis coupled electron transport"/>
    <property type="evidence" value="ECO:0007669"/>
    <property type="project" value="InterPro"/>
</dbReference>
<comment type="subcellular location">
    <subcellularLocation>
        <location evidence="2">Mitochondrion inner membrane</location>
        <topology evidence="2">Multi-pass membrane protein</topology>
    </subcellularLocation>
</comment>
<evidence type="ECO:0000256" key="9">
    <source>
        <dbReference type="ARBA" id="ARBA00022967"/>
    </source>
</evidence>
<comment type="function">
    <text evidence="1">Core subunit of the mitochondrial membrane respiratory chain NADH dehydrogenase (Complex I) that is believed to belong to the minimal assembly required for catalysis. Complex I functions in the transfer of electrons from NADH to the respiratory chain. The immediate electron acceptor for the enzyme is believed to be ubiquinone.</text>
</comment>
<keyword evidence="13 17" id="KW-0830">Ubiquinone</keyword>
<keyword evidence="6" id="KW-0679">Respiratory chain</keyword>
<dbReference type="RefSeq" id="YP_009536340.1">
    <property type="nucleotide sequence ID" value="NC_039830.1"/>
</dbReference>
<feature type="transmembrane region" description="Helical" evidence="17">
    <location>
        <begin position="286"/>
        <end position="308"/>
    </location>
</feature>
<feature type="transmembrane region" description="Helical" evidence="17">
    <location>
        <begin position="444"/>
        <end position="464"/>
    </location>
</feature>
<feature type="transmembrane region" description="Helical" evidence="17">
    <location>
        <begin position="476"/>
        <end position="495"/>
    </location>
</feature>
<evidence type="ECO:0000256" key="1">
    <source>
        <dbReference type="ARBA" id="ARBA00003257"/>
    </source>
</evidence>
<keyword evidence="10" id="KW-0249">Electron transport</keyword>
<dbReference type="CTD" id="4540"/>
<comment type="function">
    <text evidence="17">Core subunit of the mitochondrial membrane respiratory chain NADH dehydrogenase (Complex I) which catalyzes electron transfer from NADH through the respiratory chain, using ubiquinone as an electron acceptor. Essential for the catalytic activity and assembly of complex I.</text>
</comment>
<evidence type="ECO:0000256" key="8">
    <source>
        <dbReference type="ARBA" id="ARBA00022792"/>
    </source>
</evidence>
<evidence type="ECO:0000256" key="7">
    <source>
        <dbReference type="ARBA" id="ARBA00022692"/>
    </source>
</evidence>
<feature type="transmembrane region" description="Helical" evidence="17">
    <location>
        <begin position="173"/>
        <end position="195"/>
    </location>
</feature>
<gene>
    <name evidence="21" type="primary">ND5</name>
</gene>
<comment type="similarity">
    <text evidence="17">Belongs to the complex I subunit 5 family.</text>
</comment>
<feature type="domain" description="NADH:quinone oxidoreductase/Mrp antiporter transmembrane" evidence="18">
    <location>
        <begin position="102"/>
        <end position="378"/>
    </location>
</feature>
<feature type="transmembrane region" description="Helical" evidence="17">
    <location>
        <begin position="406"/>
        <end position="432"/>
    </location>
</feature>
<keyword evidence="5 17" id="KW-0813">Transport</keyword>
<feature type="transmembrane region" description="Helical" evidence="17">
    <location>
        <begin position="147"/>
        <end position="167"/>
    </location>
</feature>
<dbReference type="GO" id="GO:0008137">
    <property type="term" value="F:NADH dehydrogenase (ubiquinone) activity"/>
    <property type="evidence" value="ECO:0007669"/>
    <property type="project" value="UniProtKB-EC"/>
</dbReference>
<dbReference type="InterPro" id="IPR001750">
    <property type="entry name" value="ND/Mrp_TM"/>
</dbReference>
<feature type="domain" description="NADH dehydrogenase subunit 5 C-terminal" evidence="20">
    <location>
        <begin position="383"/>
        <end position="553"/>
    </location>
</feature>
<dbReference type="Pfam" id="PF06455">
    <property type="entry name" value="NADH5_C"/>
    <property type="match status" value="1"/>
</dbReference>
<feature type="transmembrane region" description="Helical" evidence="17">
    <location>
        <begin position="329"/>
        <end position="347"/>
    </location>
</feature>
<feature type="transmembrane region" description="Helical" evidence="17">
    <location>
        <begin position="84"/>
        <end position="101"/>
    </location>
</feature>
<keyword evidence="9" id="KW-1278">Translocase</keyword>
<evidence type="ECO:0000256" key="14">
    <source>
        <dbReference type="ARBA" id="ARBA00023128"/>
    </source>
</evidence>
<comment type="catalytic activity">
    <reaction evidence="16 17">
        <text>a ubiquinone + NADH + 5 H(+)(in) = a ubiquinol + NAD(+) + 4 H(+)(out)</text>
        <dbReference type="Rhea" id="RHEA:29091"/>
        <dbReference type="Rhea" id="RHEA-COMP:9565"/>
        <dbReference type="Rhea" id="RHEA-COMP:9566"/>
        <dbReference type="ChEBI" id="CHEBI:15378"/>
        <dbReference type="ChEBI" id="CHEBI:16389"/>
        <dbReference type="ChEBI" id="CHEBI:17976"/>
        <dbReference type="ChEBI" id="CHEBI:57540"/>
        <dbReference type="ChEBI" id="CHEBI:57945"/>
        <dbReference type="EC" id="7.1.1.2"/>
    </reaction>
</comment>
<evidence type="ECO:0000256" key="3">
    <source>
        <dbReference type="ARBA" id="ARBA00012944"/>
    </source>
</evidence>
<dbReference type="EMBL" id="MF818023">
    <property type="protein sequence ID" value="AYN50605.1"/>
    <property type="molecule type" value="Genomic_DNA"/>
</dbReference>
<proteinExistence type="inferred from homology"/>
<evidence type="ECO:0000259" key="20">
    <source>
        <dbReference type="Pfam" id="PF06455"/>
    </source>
</evidence>
<dbReference type="GeneID" id="38339246"/>
<sequence length="554" mass="62438">MFFYWGFFLLILSGLGLLMGVWMLSTVMVVICEYYLLISGNWEIKLFFLLDWVSMMFVGVVLFISGMVILYSNDYMCLESRSDYFCYGVLLFVGSMIMMIISPNLLMILLGWDGLGFVSYCLVIYYQNYKSDSAGMMTVLSNRVGDVMILLSVAMLVSSGTFDFHVYSNVMVMVGFMILVAGMTKSAQIPFSAWLPAAMAAPTPVSSLVHSSTLVTAGVYLLIRFNFLFQIGYFSSALLYLSLTTMVMSGIGAIMEMDLSSIIALSTLSQLGLMMLILSMGVPDLAFFHLLTHAVFKAMLFLCAGFMIHSSLLSQDIRFMGGVFKTNPLMGVCFSLANMSLFGVPFLSGFFSKDLILECIYMEESNLLIILMVIVATFSTCFYSLRVMYYSMWSGVFKNTSFNYCWSVWMEIPIFIMGFVVVCFGSSLSWFMILDWDGCSVLSFNVKIINIGIIMLGLWSFWIFISGSVSIMDTKVSNFLSGMWFLSFLTSDVFLKSVNLGQYFLKNDVSWLEEFGPQGAYKINMTTGGLIQWAQLSSFSDYLFFMVVMLIWLY</sequence>
<dbReference type="Pfam" id="PF00662">
    <property type="entry name" value="Proton_antipo_N"/>
    <property type="match status" value="1"/>
</dbReference>
<accession>A0A3G2JZY5</accession>
<evidence type="ECO:0000256" key="4">
    <source>
        <dbReference type="ARBA" id="ARBA00021096"/>
    </source>
</evidence>
<dbReference type="GO" id="GO:0015990">
    <property type="term" value="P:electron transport coupled proton transport"/>
    <property type="evidence" value="ECO:0007669"/>
    <property type="project" value="TreeGrafter"/>
</dbReference>
<feature type="transmembrane region" description="Helical" evidence="17">
    <location>
        <begin position="530"/>
        <end position="553"/>
    </location>
</feature>
<dbReference type="InterPro" id="IPR010934">
    <property type="entry name" value="NADH_DH_su5_C"/>
</dbReference>